<feature type="non-terminal residue" evidence="3">
    <location>
        <position position="472"/>
    </location>
</feature>
<evidence type="ECO:0000256" key="1">
    <source>
        <dbReference type="SAM" id="MobiDB-lite"/>
    </source>
</evidence>
<name>A0A8J1UIB8_OWEFU</name>
<dbReference type="Gene3D" id="3.30.710.10">
    <property type="entry name" value="Potassium Channel Kv1.1, Chain A"/>
    <property type="match status" value="1"/>
</dbReference>
<feature type="region of interest" description="Disordered" evidence="1">
    <location>
        <begin position="453"/>
        <end position="472"/>
    </location>
</feature>
<proteinExistence type="predicted"/>
<feature type="compositionally biased region" description="Basic and acidic residues" evidence="1">
    <location>
        <begin position="459"/>
        <end position="472"/>
    </location>
</feature>
<dbReference type="InterPro" id="IPR000210">
    <property type="entry name" value="BTB/POZ_dom"/>
</dbReference>
<feature type="domain" description="BTB" evidence="2">
    <location>
        <begin position="36"/>
        <end position="113"/>
    </location>
</feature>
<comment type="caution">
    <text evidence="3">The sequence shown here is derived from an EMBL/GenBank/DDBJ whole genome shotgun (WGS) entry which is preliminary data.</text>
</comment>
<reference evidence="3" key="1">
    <citation type="submission" date="2022-03" db="EMBL/GenBank/DDBJ databases">
        <authorList>
            <person name="Martin C."/>
        </authorList>
    </citation>
    <scope>NUCLEOTIDE SEQUENCE</scope>
</reference>
<evidence type="ECO:0000313" key="4">
    <source>
        <dbReference type="Proteomes" id="UP000749559"/>
    </source>
</evidence>
<dbReference type="AlphaFoldDB" id="A0A8J1UIB8"/>
<dbReference type="EMBL" id="CAIIXF020000008">
    <property type="protein sequence ID" value="CAH1792942.1"/>
    <property type="molecule type" value="Genomic_DNA"/>
</dbReference>
<keyword evidence="4" id="KW-1185">Reference proteome</keyword>
<organism evidence="3 4">
    <name type="scientific">Owenia fusiformis</name>
    <name type="common">Polychaete worm</name>
    <dbReference type="NCBI Taxonomy" id="6347"/>
    <lineage>
        <taxon>Eukaryota</taxon>
        <taxon>Metazoa</taxon>
        <taxon>Spiralia</taxon>
        <taxon>Lophotrochozoa</taxon>
        <taxon>Annelida</taxon>
        <taxon>Polychaeta</taxon>
        <taxon>Sedentaria</taxon>
        <taxon>Canalipalpata</taxon>
        <taxon>Sabellida</taxon>
        <taxon>Oweniida</taxon>
        <taxon>Oweniidae</taxon>
        <taxon>Owenia</taxon>
    </lineage>
</organism>
<dbReference type="Proteomes" id="UP000749559">
    <property type="component" value="Unassembled WGS sequence"/>
</dbReference>
<evidence type="ECO:0000259" key="2">
    <source>
        <dbReference type="PROSITE" id="PS50097"/>
    </source>
</evidence>
<dbReference type="SUPFAM" id="SSF54695">
    <property type="entry name" value="POZ domain"/>
    <property type="match status" value="1"/>
</dbReference>
<protein>
    <recommendedName>
        <fullName evidence="2">BTB domain-containing protein</fullName>
    </recommendedName>
</protein>
<dbReference type="EMBL" id="CAIIXF020000008">
    <property type="protein sequence ID" value="CAH1792941.1"/>
    <property type="molecule type" value="Genomic_DNA"/>
</dbReference>
<dbReference type="Pfam" id="PF00651">
    <property type="entry name" value="BTB"/>
    <property type="match status" value="1"/>
</dbReference>
<accession>A0A8J1UIB8</accession>
<dbReference type="InterPro" id="IPR011333">
    <property type="entry name" value="SKP1/BTB/POZ_sf"/>
</dbReference>
<evidence type="ECO:0000313" key="3">
    <source>
        <dbReference type="EMBL" id="CAH1792942.1"/>
    </source>
</evidence>
<dbReference type="PROSITE" id="PS50097">
    <property type="entry name" value="BTB"/>
    <property type="match status" value="1"/>
</dbReference>
<sequence length="472" mass="52176">MANLAVLGEPGQGTRTLHNTVSHVKLRNLRHQPQYSDLVFVYKSQVEIYAHRAIVTQYSKYIQQLCTEKQSMEYIGSVNMVIIDLAVLLTPFSESLFYCIMDFMYGQSISISEVEREQLEQLATELEVWDLVSLLKIPANLWNSMSGVDQVSVPIADPYPADNLYNPFQSDNMKMEQRNVEGAMLTKDTLPKLVTEEENSVVLENPQKEHVSQQGQGLVDFEAMAQQGTPNVETEQSMNETLSPCNNRDLSIPAENHPNNSDGLLLDSDNVKVVSDTNTIPSTLTSDNVKFQCSGHTSPEGNNTESSKVNTIVQSNINSPDGFKASDSEDLKLCEPFKPSTNEGLNVNATGGSKISATKVGRVGIPEDKQINTLDGSSKPLKVVTMCSKAVQVSDQAFDKSINKVIENVLEHYENNTEGIELDGNKVEAIKNVKENSNGEVESEAVVEINDSDQILEVETNRDGNNRNHDNT</sequence>
<gene>
    <name evidence="3" type="ORF">OFUS_LOCUS17852</name>
</gene>